<evidence type="ECO:0000259" key="1">
    <source>
        <dbReference type="Pfam" id="PF12706"/>
    </source>
</evidence>
<dbReference type="InterPro" id="IPR001279">
    <property type="entry name" value="Metallo-B-lactamas"/>
</dbReference>
<evidence type="ECO:0000313" key="3">
    <source>
        <dbReference type="Proteomes" id="UP001633002"/>
    </source>
</evidence>
<dbReference type="Proteomes" id="UP001633002">
    <property type="component" value="Unassembled WGS sequence"/>
</dbReference>
<dbReference type="SUPFAM" id="SSF56281">
    <property type="entry name" value="Metallo-hydrolase/oxidoreductase"/>
    <property type="match status" value="1"/>
</dbReference>
<dbReference type="AlphaFoldDB" id="A0ABD3HK66"/>
<dbReference type="PANTHER" id="PTHR46504">
    <property type="entry name" value="TRNASE Z TRZ1"/>
    <property type="match status" value="1"/>
</dbReference>
<proteinExistence type="predicted"/>
<feature type="domain" description="Metallo-beta-lactamase" evidence="1">
    <location>
        <begin position="130"/>
        <end position="332"/>
    </location>
</feature>
<accession>A0ABD3HK66</accession>
<organism evidence="2 3">
    <name type="scientific">Riccia sorocarpa</name>
    <dbReference type="NCBI Taxonomy" id="122646"/>
    <lineage>
        <taxon>Eukaryota</taxon>
        <taxon>Viridiplantae</taxon>
        <taxon>Streptophyta</taxon>
        <taxon>Embryophyta</taxon>
        <taxon>Marchantiophyta</taxon>
        <taxon>Marchantiopsida</taxon>
        <taxon>Marchantiidae</taxon>
        <taxon>Marchantiales</taxon>
        <taxon>Ricciaceae</taxon>
        <taxon>Riccia</taxon>
    </lineage>
</organism>
<dbReference type="Gene3D" id="3.60.15.10">
    <property type="entry name" value="Ribonuclease Z/Hydroxyacylglutathione hydrolase-like"/>
    <property type="match status" value="1"/>
</dbReference>
<gene>
    <name evidence="2" type="ORF">R1sor_004633</name>
</gene>
<name>A0ABD3HK66_9MARC</name>
<reference evidence="2 3" key="1">
    <citation type="submission" date="2024-09" db="EMBL/GenBank/DDBJ databases">
        <title>Chromosome-scale assembly of Riccia sorocarpa.</title>
        <authorList>
            <person name="Paukszto L."/>
        </authorList>
    </citation>
    <scope>NUCLEOTIDE SEQUENCE [LARGE SCALE GENOMIC DNA]</scope>
    <source>
        <strain evidence="2">LP-2024</strain>
        <tissue evidence="2">Aerial parts of the thallus</tissue>
    </source>
</reference>
<protein>
    <recommendedName>
        <fullName evidence="1">Metallo-beta-lactamase domain-containing protein</fullName>
    </recommendedName>
</protein>
<comment type="caution">
    <text evidence="2">The sequence shown here is derived from an EMBL/GenBank/DDBJ whole genome shotgun (WGS) entry which is preliminary data.</text>
</comment>
<dbReference type="Pfam" id="PF12706">
    <property type="entry name" value="Lactamase_B_2"/>
    <property type="match status" value="1"/>
</dbReference>
<dbReference type="EMBL" id="JBJQOH010000003">
    <property type="protein sequence ID" value="KAL3690982.1"/>
    <property type="molecule type" value="Genomic_DNA"/>
</dbReference>
<dbReference type="InterPro" id="IPR036866">
    <property type="entry name" value="RibonucZ/Hydroxyglut_hydro"/>
</dbReference>
<sequence length="363" mass="39769">MLRLLPQSDAQILRGFIPNYLSPTHSSVQLHLPDAPDAKGSFVSAAVKSSASAAGINSSTRSGVLDKVKMADVATEGGKSVSRSRKPPALEVEGIGIEGISIGGHETCIMIPSMKVAFDIGRCPQRAISHDFLFISHGHMDHIGGIAMYIATRGLYKMRPPTIIVPKCIKTTVEKLLAVYRELDGSELAVNLIGMDVGEEYDMGKNFVVKAFKTYHVVPSQGYLIYAVKKKLKAEYLNLSGQEIKDLKMKGVEITDTTRTPEVAFTGDTTGEFITDEGNADVLNAKLLVMEATFLDEATSLKHARDWGHTHIFEIAELAERFQNKAILFIHFSARYSSETILDAVSKLPASLRDRVTPFLEGW</sequence>
<dbReference type="PANTHER" id="PTHR46504:SF2">
    <property type="entry name" value="TRNASE Z TRZ1"/>
    <property type="match status" value="1"/>
</dbReference>
<keyword evidence="3" id="KW-1185">Reference proteome</keyword>
<evidence type="ECO:0000313" key="2">
    <source>
        <dbReference type="EMBL" id="KAL3690982.1"/>
    </source>
</evidence>